<organism evidence="2">
    <name type="scientific">Zea mays</name>
    <name type="common">Maize</name>
    <dbReference type="NCBI Taxonomy" id="4577"/>
    <lineage>
        <taxon>Eukaryota</taxon>
        <taxon>Viridiplantae</taxon>
        <taxon>Streptophyta</taxon>
        <taxon>Embryophyta</taxon>
        <taxon>Tracheophyta</taxon>
        <taxon>Spermatophyta</taxon>
        <taxon>Magnoliopsida</taxon>
        <taxon>Liliopsida</taxon>
        <taxon>Poales</taxon>
        <taxon>Poaceae</taxon>
        <taxon>PACMAD clade</taxon>
        <taxon>Panicoideae</taxon>
        <taxon>Andropogonodae</taxon>
        <taxon>Andropogoneae</taxon>
        <taxon>Tripsacinae</taxon>
        <taxon>Zea</taxon>
    </lineage>
</organism>
<feature type="compositionally biased region" description="Basic and acidic residues" evidence="1">
    <location>
        <begin position="33"/>
        <end position="49"/>
    </location>
</feature>
<feature type="region of interest" description="Disordered" evidence="1">
    <location>
        <begin position="33"/>
        <end position="73"/>
    </location>
</feature>
<dbReference type="AlphaFoldDB" id="C4JC36"/>
<accession>C4JC36</accession>
<reference evidence="2" key="1">
    <citation type="journal article" date="2009" name="PLoS Genet.">
        <title>Sequencing, mapping, and analysis of 27,455 maize full-length cDNAs.</title>
        <authorList>
            <person name="Soderlund C."/>
            <person name="Descour A."/>
            <person name="Kudrna D."/>
            <person name="Bomhoff M."/>
            <person name="Boyd L."/>
            <person name="Currie J."/>
            <person name="Angelova A."/>
            <person name="Collura K."/>
            <person name="Wissotski M."/>
            <person name="Ashley E."/>
            <person name="Morrow D."/>
            <person name="Fernandes J."/>
            <person name="Walbot V."/>
            <person name="Yu Y."/>
        </authorList>
    </citation>
    <scope>NUCLEOTIDE SEQUENCE</scope>
    <source>
        <strain evidence="2">B73</strain>
    </source>
</reference>
<proteinExistence type="evidence at transcript level"/>
<dbReference type="EMBL" id="BT088383">
    <property type="protein sequence ID" value="ACR38736.1"/>
    <property type="molecule type" value="mRNA"/>
</dbReference>
<name>C4JC36_MAIZE</name>
<evidence type="ECO:0000313" key="2">
    <source>
        <dbReference type="EMBL" id="ACR38736.1"/>
    </source>
</evidence>
<protein>
    <submittedName>
        <fullName evidence="2">Uncharacterized protein</fullName>
    </submittedName>
</protein>
<feature type="compositionally biased region" description="Basic and acidic residues" evidence="1">
    <location>
        <begin position="63"/>
        <end position="73"/>
    </location>
</feature>
<sequence length="123" mass="14140">MHDAARTQPHMDHVSQSRSSCTLAPIHCTCTHTDRNTELHTHTDRKNVDDADADAAMRSSKQGPDRSGEWKRSHWIDRCRRMHAHEGGSGRPAPQSTQPTWVHEGFVWQWQHWQASEGINRLD</sequence>
<evidence type="ECO:0000256" key="1">
    <source>
        <dbReference type="SAM" id="MobiDB-lite"/>
    </source>
</evidence>
<reference evidence="2" key="2">
    <citation type="submission" date="2012-06" db="EMBL/GenBank/DDBJ databases">
        <authorList>
            <person name="Yu Y."/>
            <person name="Currie J."/>
            <person name="Lomeli R."/>
            <person name="Angelova A."/>
            <person name="Collura K."/>
            <person name="Wissotski M."/>
            <person name="Campos D."/>
            <person name="Kudrna D."/>
            <person name="Golser W."/>
            <person name="Ashely E."/>
            <person name="Descour A."/>
            <person name="Fernandes J."/>
            <person name="Soderlund C."/>
            <person name="Walbot V."/>
        </authorList>
    </citation>
    <scope>NUCLEOTIDE SEQUENCE</scope>
    <source>
        <strain evidence="2">B73</strain>
    </source>
</reference>